<dbReference type="InterPro" id="IPR003660">
    <property type="entry name" value="HAMP_dom"/>
</dbReference>
<gene>
    <name evidence="9" type="ORF">C8N30_2595</name>
</gene>
<dbReference type="EMBL" id="RAQK01000002">
    <property type="protein sequence ID" value="RKE93535.1"/>
    <property type="molecule type" value="Genomic_DNA"/>
</dbReference>
<dbReference type="CDD" id="cd11386">
    <property type="entry name" value="MCP_signal"/>
    <property type="match status" value="1"/>
</dbReference>
<evidence type="ECO:0000256" key="1">
    <source>
        <dbReference type="ARBA" id="ARBA00004370"/>
    </source>
</evidence>
<keyword evidence="6" id="KW-0812">Transmembrane</keyword>
<keyword evidence="10" id="KW-1185">Reference proteome</keyword>
<comment type="caution">
    <text evidence="9">The sequence shown here is derived from an EMBL/GenBank/DDBJ whole genome shotgun (WGS) entry which is preliminary data.</text>
</comment>
<dbReference type="PANTHER" id="PTHR43531">
    <property type="entry name" value="PROTEIN ICFG"/>
    <property type="match status" value="1"/>
</dbReference>
<accession>A0A420DH37</accession>
<feature type="domain" description="HAMP" evidence="8">
    <location>
        <begin position="224"/>
        <end position="275"/>
    </location>
</feature>
<dbReference type="SMART" id="SM00304">
    <property type="entry name" value="HAMP"/>
    <property type="match status" value="2"/>
</dbReference>
<dbReference type="PROSITE" id="PS50111">
    <property type="entry name" value="CHEMOTAXIS_TRANSDUC_2"/>
    <property type="match status" value="1"/>
</dbReference>
<dbReference type="CDD" id="cd06225">
    <property type="entry name" value="HAMP"/>
    <property type="match status" value="1"/>
</dbReference>
<protein>
    <submittedName>
        <fullName evidence="9">Methyl-accepting chemotaxis protein</fullName>
    </submittedName>
</protein>
<evidence type="ECO:0000256" key="3">
    <source>
        <dbReference type="ARBA" id="ARBA00029447"/>
    </source>
</evidence>
<dbReference type="GO" id="GO:0016020">
    <property type="term" value="C:membrane"/>
    <property type="evidence" value="ECO:0007669"/>
    <property type="project" value="UniProtKB-SubCell"/>
</dbReference>
<dbReference type="InterPro" id="IPR033462">
    <property type="entry name" value="Cache_3-Cache_2"/>
</dbReference>
<keyword evidence="4" id="KW-0807">Transducer</keyword>
<dbReference type="Pfam" id="PF00015">
    <property type="entry name" value="MCPsignal"/>
    <property type="match status" value="1"/>
</dbReference>
<dbReference type="PROSITE" id="PS50885">
    <property type="entry name" value="HAMP"/>
    <property type="match status" value="2"/>
</dbReference>
<feature type="transmembrane region" description="Helical" evidence="6">
    <location>
        <begin position="12"/>
        <end position="33"/>
    </location>
</feature>
<evidence type="ECO:0000256" key="2">
    <source>
        <dbReference type="ARBA" id="ARBA00022500"/>
    </source>
</evidence>
<dbReference type="GO" id="GO:0006935">
    <property type="term" value="P:chemotaxis"/>
    <property type="evidence" value="ECO:0007669"/>
    <property type="project" value="UniProtKB-KW"/>
</dbReference>
<dbReference type="Proteomes" id="UP000284407">
    <property type="component" value="Unassembled WGS sequence"/>
</dbReference>
<name>A0A420DH37_9RHOB</name>
<comment type="similarity">
    <text evidence="3">Belongs to the methyl-accepting chemotaxis (MCP) protein family.</text>
</comment>
<dbReference type="STRING" id="1443111.Z949_1933"/>
<keyword evidence="6" id="KW-0472">Membrane</keyword>
<feature type="domain" description="Methyl-accepting transducer" evidence="7">
    <location>
        <begin position="342"/>
        <end position="571"/>
    </location>
</feature>
<evidence type="ECO:0000259" key="7">
    <source>
        <dbReference type="PROSITE" id="PS50111"/>
    </source>
</evidence>
<dbReference type="PRINTS" id="PR00260">
    <property type="entry name" value="CHEMTRNSDUCR"/>
</dbReference>
<feature type="region of interest" description="Disordered" evidence="5">
    <location>
        <begin position="612"/>
        <end position="635"/>
    </location>
</feature>
<dbReference type="SUPFAM" id="SSF58104">
    <property type="entry name" value="Methyl-accepting chemotaxis protein (MCP) signaling domain"/>
    <property type="match status" value="1"/>
</dbReference>
<evidence type="ECO:0000313" key="10">
    <source>
        <dbReference type="Proteomes" id="UP000284407"/>
    </source>
</evidence>
<dbReference type="Pfam" id="PF00672">
    <property type="entry name" value="HAMP"/>
    <property type="match status" value="1"/>
</dbReference>
<sequence length="647" mass="69499">MRRLTSKLSLRASLVASSILVTFLLFAAMTVVMDMRRSQAQMQNAQAQQDTGMRILTAVFSDQFDDMVVSYDRSGNVPSVSWDNIPAFESHELIDRVGEISGETATLFVWDPVQADFIRRSTNIVKPDGERAIGTPLGQTSPVRTVMLNKQTFRGEATILGKPYLTIYQPILNSGGDVVGILYVGVDKTMIRENIATDLQLNVILGIAIILVGSLLLAYLIPFLLKPLSVIAKRIEDVANGDFTETIPYVQRSDQIGTIAQKLDIFQNSLQQKADLEIAQKQRDLEQQEVVETISDHLSRLSQGDLTATIDAQFPSMYENLRNDFNQTVIGLHAAMQDVVTAAGNIRNGAEDIGSGSDELSNRTENQAATLEQTAAALDELTASVKSAAEGAKSIEDIVLEAQSEAEASSEVVGDAIAAMTEIEKSSDQISQIIGVIDDIAFQTNLLALNAGVEAARAGEAGKGFAVVASEVRALAQRSTDAAKEIKTLISGSTKQVERGVSLVGGAGTALDSIAKRVTHITELVRSMAAGTSEQATGLGEINIGVNQLDQVTQQNAAMVEESTAASHALKLDASRLQELVRRFKTSSNPQGTSATEPSGRSANVAHVQFKRTASTKVVPKPEQERMKQSVNGVRHAGAAASDWLDF</sequence>
<dbReference type="SUPFAM" id="SSF158472">
    <property type="entry name" value="HAMP domain-like"/>
    <property type="match status" value="1"/>
</dbReference>
<reference evidence="9 10" key="1">
    <citation type="submission" date="2018-09" db="EMBL/GenBank/DDBJ databases">
        <title>Genomic Encyclopedia of Archaeal and Bacterial Type Strains, Phase II (KMG-II): from individual species to whole genera.</title>
        <authorList>
            <person name="Goeker M."/>
        </authorList>
    </citation>
    <scope>NUCLEOTIDE SEQUENCE [LARGE SCALE GENOMIC DNA]</scope>
    <source>
        <strain evidence="9 10">DSM 11458</strain>
    </source>
</reference>
<dbReference type="OrthoDB" id="354287at2"/>
<dbReference type="InterPro" id="IPR051310">
    <property type="entry name" value="MCP_chemotaxis"/>
</dbReference>
<dbReference type="SMART" id="SM00283">
    <property type="entry name" value="MA"/>
    <property type="match status" value="1"/>
</dbReference>
<evidence type="ECO:0000256" key="6">
    <source>
        <dbReference type="SAM" id="Phobius"/>
    </source>
</evidence>
<dbReference type="InterPro" id="IPR004090">
    <property type="entry name" value="Chemotax_Me-accpt_rcpt"/>
</dbReference>
<organism evidence="9 10">
    <name type="scientific">Sulfitobacter guttiformis</name>
    <dbReference type="NCBI Taxonomy" id="74349"/>
    <lineage>
        <taxon>Bacteria</taxon>
        <taxon>Pseudomonadati</taxon>
        <taxon>Pseudomonadota</taxon>
        <taxon>Alphaproteobacteria</taxon>
        <taxon>Rhodobacterales</taxon>
        <taxon>Roseobacteraceae</taxon>
        <taxon>Sulfitobacter</taxon>
    </lineage>
</organism>
<keyword evidence="6" id="KW-1133">Transmembrane helix</keyword>
<dbReference type="InterPro" id="IPR004089">
    <property type="entry name" value="MCPsignal_dom"/>
</dbReference>
<keyword evidence="2" id="KW-0145">Chemotaxis</keyword>
<evidence type="ECO:0000259" key="8">
    <source>
        <dbReference type="PROSITE" id="PS50885"/>
    </source>
</evidence>
<evidence type="ECO:0000256" key="4">
    <source>
        <dbReference type="PROSITE-ProRule" id="PRU00284"/>
    </source>
</evidence>
<dbReference type="AlphaFoldDB" id="A0A420DH37"/>
<dbReference type="Gene3D" id="1.10.287.950">
    <property type="entry name" value="Methyl-accepting chemotaxis protein"/>
    <property type="match status" value="1"/>
</dbReference>
<dbReference type="SUPFAM" id="SSF103190">
    <property type="entry name" value="Sensory domain-like"/>
    <property type="match status" value="1"/>
</dbReference>
<feature type="transmembrane region" description="Helical" evidence="6">
    <location>
        <begin position="201"/>
        <end position="225"/>
    </location>
</feature>
<feature type="domain" description="HAMP" evidence="8">
    <location>
        <begin position="291"/>
        <end position="337"/>
    </location>
</feature>
<dbReference type="GO" id="GO:0004888">
    <property type="term" value="F:transmembrane signaling receptor activity"/>
    <property type="evidence" value="ECO:0007669"/>
    <property type="project" value="InterPro"/>
</dbReference>
<dbReference type="Pfam" id="PF17201">
    <property type="entry name" value="Cache_3-Cache_2"/>
    <property type="match status" value="1"/>
</dbReference>
<dbReference type="Gene3D" id="6.10.340.10">
    <property type="match status" value="1"/>
</dbReference>
<proteinExistence type="inferred from homology"/>
<comment type="subcellular location">
    <subcellularLocation>
        <location evidence="1">Membrane</location>
    </subcellularLocation>
</comment>
<evidence type="ECO:0000313" key="9">
    <source>
        <dbReference type="EMBL" id="RKE93535.1"/>
    </source>
</evidence>
<evidence type="ECO:0000256" key="5">
    <source>
        <dbReference type="SAM" id="MobiDB-lite"/>
    </source>
</evidence>
<dbReference type="InterPro" id="IPR029151">
    <property type="entry name" value="Sensor-like_sf"/>
</dbReference>
<dbReference type="GO" id="GO:0007165">
    <property type="term" value="P:signal transduction"/>
    <property type="evidence" value="ECO:0007669"/>
    <property type="project" value="UniProtKB-KW"/>
</dbReference>
<dbReference type="FunFam" id="1.10.287.950:FF:000001">
    <property type="entry name" value="Methyl-accepting chemotaxis sensory transducer"/>
    <property type="match status" value="1"/>
</dbReference>
<dbReference type="PANTHER" id="PTHR43531:SF11">
    <property type="entry name" value="METHYL-ACCEPTING CHEMOTAXIS PROTEIN 3"/>
    <property type="match status" value="1"/>
</dbReference>